<evidence type="ECO:0000256" key="4">
    <source>
        <dbReference type="ARBA" id="ARBA00023004"/>
    </source>
</evidence>
<evidence type="ECO:0000313" key="7">
    <source>
        <dbReference type="EMBL" id="MYH62295.1"/>
    </source>
</evidence>
<comment type="caution">
    <text evidence="7">The sequence shown here is derived from an EMBL/GenBank/DDBJ whole genome shotgun (WGS) entry which is preliminary data.</text>
</comment>
<evidence type="ECO:0000256" key="3">
    <source>
        <dbReference type="ARBA" id="ARBA00023002"/>
    </source>
</evidence>
<keyword evidence="3" id="KW-0560">Oxidoreductase</keyword>
<dbReference type="PRINTS" id="PR00090">
    <property type="entry name" value="RNGDIOXGNASE"/>
</dbReference>
<keyword evidence="1" id="KW-0001">2Fe-2S</keyword>
<dbReference type="GO" id="GO:0016705">
    <property type="term" value="F:oxidoreductase activity, acting on paired donors, with incorporation or reduction of molecular oxygen"/>
    <property type="evidence" value="ECO:0007669"/>
    <property type="project" value="UniProtKB-ARBA"/>
</dbReference>
<feature type="domain" description="Rieske" evidence="6">
    <location>
        <begin position="27"/>
        <end position="136"/>
    </location>
</feature>
<dbReference type="InterPro" id="IPR001663">
    <property type="entry name" value="Rng_hydr_dOase-A"/>
</dbReference>
<accession>A0A6B1G540</accession>
<dbReference type="CDD" id="cd03469">
    <property type="entry name" value="Rieske_RO_Alpha_N"/>
    <property type="match status" value="1"/>
</dbReference>
<dbReference type="AlphaFoldDB" id="A0A6B1G540"/>
<dbReference type="SUPFAM" id="SSF50022">
    <property type="entry name" value="ISP domain"/>
    <property type="match status" value="1"/>
</dbReference>
<evidence type="ECO:0000259" key="6">
    <source>
        <dbReference type="PROSITE" id="PS51296"/>
    </source>
</evidence>
<keyword evidence="5" id="KW-0411">Iron-sulfur</keyword>
<dbReference type="InterPro" id="IPR017941">
    <property type="entry name" value="Rieske_2Fe-2S"/>
</dbReference>
<name>A0A6B1G540_9CHLR</name>
<dbReference type="GO" id="GO:0004497">
    <property type="term" value="F:monooxygenase activity"/>
    <property type="evidence" value="ECO:0007669"/>
    <property type="project" value="UniProtKB-ARBA"/>
</dbReference>
<evidence type="ECO:0000256" key="1">
    <source>
        <dbReference type="ARBA" id="ARBA00022714"/>
    </source>
</evidence>
<keyword evidence="4" id="KW-0408">Iron</keyword>
<dbReference type="PANTHER" id="PTHR43756">
    <property type="entry name" value="CHOLINE MONOOXYGENASE, CHLOROPLASTIC"/>
    <property type="match status" value="1"/>
</dbReference>
<keyword evidence="2" id="KW-0479">Metal-binding</keyword>
<gene>
    <name evidence="7" type="ORF">F4148_11235</name>
</gene>
<evidence type="ECO:0000256" key="2">
    <source>
        <dbReference type="ARBA" id="ARBA00022723"/>
    </source>
</evidence>
<sequence length="161" mass="18162">MPVLPVAAYASQAWYDLEQARIFSRTWACSGFVEEITEPGHYLAVQDGLNSISIVMGEDRKLRAFHNICRHRGTQLLRAVGKTRKMIVCPYHDWTCDLEGKLRVIPDRRRAFAGVDLDGLDLKPAAVARWRGMLWVHPSADAVPTEVDIKQIPPDCLHDPS</sequence>
<protein>
    <submittedName>
        <fullName evidence="7">Rieske (2Fe-2S) protein</fullName>
    </submittedName>
</protein>
<dbReference type="InterPro" id="IPR036922">
    <property type="entry name" value="Rieske_2Fe-2S_sf"/>
</dbReference>
<dbReference type="EMBL" id="VYDA01000405">
    <property type="protein sequence ID" value="MYH62295.1"/>
    <property type="molecule type" value="Genomic_DNA"/>
</dbReference>
<proteinExistence type="predicted"/>
<organism evidence="7">
    <name type="scientific">Caldilineaceae bacterium SB0675_bin_29</name>
    <dbReference type="NCBI Taxonomy" id="2605266"/>
    <lineage>
        <taxon>Bacteria</taxon>
        <taxon>Bacillati</taxon>
        <taxon>Chloroflexota</taxon>
        <taxon>Caldilineae</taxon>
        <taxon>Caldilineales</taxon>
        <taxon>Caldilineaceae</taxon>
    </lineage>
</organism>
<dbReference type="Pfam" id="PF00355">
    <property type="entry name" value="Rieske"/>
    <property type="match status" value="1"/>
</dbReference>
<dbReference type="PROSITE" id="PS51296">
    <property type="entry name" value="RIESKE"/>
    <property type="match status" value="1"/>
</dbReference>
<dbReference type="Gene3D" id="2.102.10.10">
    <property type="entry name" value="Rieske [2Fe-2S] iron-sulphur domain"/>
    <property type="match status" value="1"/>
</dbReference>
<evidence type="ECO:0000256" key="5">
    <source>
        <dbReference type="ARBA" id="ARBA00023014"/>
    </source>
</evidence>
<dbReference type="PANTHER" id="PTHR43756:SF5">
    <property type="entry name" value="CHOLINE MONOOXYGENASE, CHLOROPLASTIC"/>
    <property type="match status" value="1"/>
</dbReference>
<dbReference type="GO" id="GO:0051537">
    <property type="term" value="F:2 iron, 2 sulfur cluster binding"/>
    <property type="evidence" value="ECO:0007669"/>
    <property type="project" value="UniProtKB-KW"/>
</dbReference>
<reference evidence="7" key="1">
    <citation type="submission" date="2019-09" db="EMBL/GenBank/DDBJ databases">
        <title>Characterisation of the sponge microbiome using genome-centric metagenomics.</title>
        <authorList>
            <person name="Engelberts J.P."/>
            <person name="Robbins S.J."/>
            <person name="De Goeij J.M."/>
            <person name="Aranda M."/>
            <person name="Bell S.C."/>
            <person name="Webster N.S."/>
        </authorList>
    </citation>
    <scope>NUCLEOTIDE SEQUENCE</scope>
    <source>
        <strain evidence="7">SB0675_bin_29</strain>
    </source>
</reference>
<dbReference type="GO" id="GO:0046872">
    <property type="term" value="F:metal ion binding"/>
    <property type="evidence" value="ECO:0007669"/>
    <property type="project" value="UniProtKB-KW"/>
</dbReference>